<gene>
    <name evidence="1" type="ORF">ACFPER_02355</name>
</gene>
<proteinExistence type="predicted"/>
<dbReference type="EMBL" id="JBHSJC010000001">
    <property type="protein sequence ID" value="MFC4827613.1"/>
    <property type="molecule type" value="Genomic_DNA"/>
</dbReference>
<dbReference type="Proteomes" id="UP001595960">
    <property type="component" value="Unassembled WGS sequence"/>
</dbReference>
<comment type="caution">
    <text evidence="1">The sequence shown here is derived from an EMBL/GenBank/DDBJ whole genome shotgun (WGS) entry which is preliminary data.</text>
</comment>
<organism evidence="1 2">
    <name type="scientific">Agromyces aurantiacus</name>
    <dbReference type="NCBI Taxonomy" id="165814"/>
    <lineage>
        <taxon>Bacteria</taxon>
        <taxon>Bacillati</taxon>
        <taxon>Actinomycetota</taxon>
        <taxon>Actinomycetes</taxon>
        <taxon>Micrococcales</taxon>
        <taxon>Microbacteriaceae</taxon>
        <taxon>Agromyces</taxon>
    </lineage>
</organism>
<evidence type="ECO:0000313" key="1">
    <source>
        <dbReference type="EMBL" id="MFC4827613.1"/>
    </source>
</evidence>
<protein>
    <submittedName>
        <fullName evidence="1">Uncharacterized protein</fullName>
    </submittedName>
</protein>
<reference evidence="2" key="1">
    <citation type="journal article" date="2019" name="Int. J. Syst. Evol. Microbiol.">
        <title>The Global Catalogue of Microorganisms (GCM) 10K type strain sequencing project: providing services to taxonomists for standard genome sequencing and annotation.</title>
        <authorList>
            <consortium name="The Broad Institute Genomics Platform"/>
            <consortium name="The Broad Institute Genome Sequencing Center for Infectious Disease"/>
            <person name="Wu L."/>
            <person name="Ma J."/>
        </authorList>
    </citation>
    <scope>NUCLEOTIDE SEQUENCE [LARGE SCALE GENOMIC DNA]</scope>
    <source>
        <strain evidence="2">CGMCC 1.12192</strain>
    </source>
</reference>
<dbReference type="RefSeq" id="WP_204395658.1">
    <property type="nucleotide sequence ID" value="NZ_JAFBBW010000001.1"/>
</dbReference>
<accession>A0ABV9R0K4</accession>
<name>A0ABV9R0K4_9MICO</name>
<sequence>MPANKLSLDDAITAYLDGTRETTKRSEDFAVFDDFTSSVESVAEKEFGASGIHCRMELVCNTQGVCEIKLVCDF</sequence>
<keyword evidence="2" id="KW-1185">Reference proteome</keyword>
<evidence type="ECO:0000313" key="2">
    <source>
        <dbReference type="Proteomes" id="UP001595960"/>
    </source>
</evidence>